<dbReference type="SUPFAM" id="SSF48317">
    <property type="entry name" value="Acid phosphatase/Vanadium-dependent haloperoxidase"/>
    <property type="match status" value="1"/>
</dbReference>
<dbReference type="Pfam" id="PF01569">
    <property type="entry name" value="PAP2"/>
    <property type="match status" value="1"/>
</dbReference>
<dbReference type="InterPro" id="IPR036938">
    <property type="entry name" value="PAP2/HPO_sf"/>
</dbReference>
<dbReference type="AlphaFoldDB" id="J9GSM8"/>
<dbReference type="SMART" id="SM00014">
    <property type="entry name" value="acidPPc"/>
    <property type="match status" value="1"/>
</dbReference>
<comment type="caution">
    <text evidence="3">The sequence shown here is derived from an EMBL/GenBank/DDBJ whole genome shotgun (WGS) entry which is preliminary data.</text>
</comment>
<dbReference type="Gene3D" id="1.20.144.10">
    <property type="entry name" value="Phosphatidic acid phosphatase type 2/haloperoxidase"/>
    <property type="match status" value="1"/>
</dbReference>
<dbReference type="CDD" id="cd03395">
    <property type="entry name" value="PAP2_like_4"/>
    <property type="match status" value="1"/>
</dbReference>
<dbReference type="PANTHER" id="PTHR14969:SF13">
    <property type="entry name" value="AT30094P"/>
    <property type="match status" value="1"/>
</dbReference>
<gene>
    <name evidence="3" type="ORF">EVA_06235</name>
</gene>
<feature type="transmembrane region" description="Helical" evidence="1">
    <location>
        <begin position="143"/>
        <end position="161"/>
    </location>
</feature>
<keyword evidence="1" id="KW-1133">Transmembrane helix</keyword>
<name>J9GSM8_9ZZZZ</name>
<organism evidence="3">
    <name type="scientific">gut metagenome</name>
    <dbReference type="NCBI Taxonomy" id="749906"/>
    <lineage>
        <taxon>unclassified sequences</taxon>
        <taxon>metagenomes</taxon>
        <taxon>organismal metagenomes</taxon>
    </lineage>
</organism>
<feature type="transmembrane region" description="Helical" evidence="1">
    <location>
        <begin position="31"/>
        <end position="53"/>
    </location>
</feature>
<dbReference type="EMBL" id="AMCI01001405">
    <property type="protein sequence ID" value="EJX05648.1"/>
    <property type="molecule type" value="Genomic_DNA"/>
</dbReference>
<protein>
    <submittedName>
        <fullName evidence="3">Membrane-associated phospholipid phosphatase</fullName>
    </submittedName>
</protein>
<proteinExistence type="predicted"/>
<dbReference type="InterPro" id="IPR000326">
    <property type="entry name" value="PAP2/HPO"/>
</dbReference>
<evidence type="ECO:0000256" key="1">
    <source>
        <dbReference type="SAM" id="Phobius"/>
    </source>
</evidence>
<reference evidence="3" key="1">
    <citation type="journal article" date="2012" name="PLoS ONE">
        <title>Gene sets for utilization of primary and secondary nutrition supplies in the distal gut of endangered iberian lynx.</title>
        <authorList>
            <person name="Alcaide M."/>
            <person name="Messina E."/>
            <person name="Richter M."/>
            <person name="Bargiela R."/>
            <person name="Peplies J."/>
            <person name="Huws S.A."/>
            <person name="Newbold C.J."/>
            <person name="Golyshin P.N."/>
            <person name="Simon M.A."/>
            <person name="Lopez G."/>
            <person name="Yakimov M.M."/>
            <person name="Ferrer M."/>
        </authorList>
    </citation>
    <scope>NUCLEOTIDE SEQUENCE</scope>
</reference>
<evidence type="ECO:0000259" key="2">
    <source>
        <dbReference type="SMART" id="SM00014"/>
    </source>
</evidence>
<evidence type="ECO:0000313" key="3">
    <source>
        <dbReference type="EMBL" id="EJX05648.1"/>
    </source>
</evidence>
<feature type="transmembrane region" description="Helical" evidence="1">
    <location>
        <begin position="206"/>
        <end position="225"/>
    </location>
</feature>
<feature type="domain" description="Phosphatidic acid phosphatase type 2/haloperoxidase" evidence="2">
    <location>
        <begin position="63"/>
        <end position="182"/>
    </location>
</feature>
<keyword evidence="1" id="KW-0812">Transmembrane</keyword>
<feature type="transmembrane region" description="Helical" evidence="1">
    <location>
        <begin position="167"/>
        <end position="185"/>
    </location>
</feature>
<accession>J9GSM8</accession>
<dbReference type="PANTHER" id="PTHR14969">
    <property type="entry name" value="SPHINGOSINE-1-PHOSPHATE PHOSPHOHYDROLASE"/>
    <property type="match status" value="1"/>
</dbReference>
<keyword evidence="1" id="KW-0472">Membrane</keyword>
<sequence length="227" mass="25620">MELTNLISYLNEVDTTVFLFFNGIHASFWDIFMKTFTGIFIWLPLYASLMYLLLKNFHWKEVVCYTVAIALAIILADQLCSSLIRPEVARLRPANPNSPIVDLVHIVNDYRGGRYGFPSCHAANSFALLAFVQCTFRNRRLTFFFLAWAIVNCYTRLYLGVHYPGDLLVGALIGSGLGMLCSTLGRKVALYWKPQVPYSGTVRYTTIPIGIGLITLTGIIIYTLIQI</sequence>